<evidence type="ECO:0000313" key="6">
    <source>
        <dbReference type="EMBL" id="NEG72079.1"/>
    </source>
</evidence>
<evidence type="ECO:0000313" key="5">
    <source>
        <dbReference type="EMBL" id="KAB8288022.1"/>
    </source>
</evidence>
<dbReference type="EMBL" id="WBSM01000005">
    <property type="protein sequence ID" value="KAB8288022.1"/>
    <property type="molecule type" value="Genomic_DNA"/>
</dbReference>
<dbReference type="OrthoDB" id="9798230at2"/>
<protein>
    <submittedName>
        <fullName evidence="5">Nitroreductase</fullName>
    </submittedName>
</protein>
<evidence type="ECO:0000313" key="7">
    <source>
        <dbReference type="Proteomes" id="UP000469943"/>
    </source>
</evidence>
<gene>
    <name evidence="5" type="ORF">DSM100688_1132</name>
    <name evidence="6" type="ORF">GFD24_07670</name>
</gene>
<dbReference type="InterPro" id="IPR029479">
    <property type="entry name" value="Nitroreductase"/>
</dbReference>
<reference evidence="6 7" key="1">
    <citation type="submission" date="2019-10" db="EMBL/GenBank/DDBJ databases">
        <title>Bifidobacterium from non-human primates.</title>
        <authorList>
            <person name="Modesto M."/>
        </authorList>
    </citation>
    <scope>NUCLEOTIDE SEQUENCE [LARGE SCALE GENOMIC DNA]</scope>
    <source>
        <strain evidence="6 7">TREM</strain>
    </source>
</reference>
<dbReference type="PANTHER" id="PTHR23026:SF90">
    <property type="entry name" value="IODOTYROSINE DEIODINASE 1"/>
    <property type="match status" value="1"/>
</dbReference>
<accession>A0A6L4X024</accession>
<evidence type="ECO:0000256" key="1">
    <source>
        <dbReference type="ARBA" id="ARBA00022630"/>
    </source>
</evidence>
<dbReference type="GO" id="GO:0016491">
    <property type="term" value="F:oxidoreductase activity"/>
    <property type="evidence" value="ECO:0007669"/>
    <property type="project" value="UniProtKB-KW"/>
</dbReference>
<dbReference type="EMBL" id="WHZX01000005">
    <property type="protein sequence ID" value="NEG72079.1"/>
    <property type="molecule type" value="Genomic_DNA"/>
</dbReference>
<dbReference type="PANTHER" id="PTHR23026">
    <property type="entry name" value="NADPH NITROREDUCTASE"/>
    <property type="match status" value="1"/>
</dbReference>
<dbReference type="InterPro" id="IPR000415">
    <property type="entry name" value="Nitroreductase-like"/>
</dbReference>
<dbReference type="InterPro" id="IPR050627">
    <property type="entry name" value="Nitroreductase/BluB"/>
</dbReference>
<comment type="caution">
    <text evidence="5">The sequence shown here is derived from an EMBL/GenBank/DDBJ whole genome shotgun (WGS) entry which is preliminary data.</text>
</comment>
<dbReference type="Gene3D" id="3.40.109.10">
    <property type="entry name" value="NADH Oxidase"/>
    <property type="match status" value="1"/>
</dbReference>
<name>A0A6L4X024_9BIFI</name>
<keyword evidence="3" id="KW-0560">Oxidoreductase</keyword>
<evidence type="ECO:0000256" key="3">
    <source>
        <dbReference type="ARBA" id="ARBA00023002"/>
    </source>
</evidence>
<dbReference type="Proteomes" id="UP000482084">
    <property type="component" value="Unassembled WGS sequence"/>
</dbReference>
<organism evidence="5 8">
    <name type="scientific">Bifidobacterium ramosum</name>
    <dbReference type="NCBI Taxonomy" id="1798158"/>
    <lineage>
        <taxon>Bacteria</taxon>
        <taxon>Bacillati</taxon>
        <taxon>Actinomycetota</taxon>
        <taxon>Actinomycetes</taxon>
        <taxon>Bifidobacteriales</taxon>
        <taxon>Bifidobacteriaceae</taxon>
        <taxon>Bifidobacterium</taxon>
    </lineage>
</organism>
<evidence type="ECO:0000313" key="8">
    <source>
        <dbReference type="Proteomes" id="UP000482084"/>
    </source>
</evidence>
<evidence type="ECO:0000256" key="2">
    <source>
        <dbReference type="ARBA" id="ARBA00022643"/>
    </source>
</evidence>
<feature type="domain" description="Nitroreductase" evidence="4">
    <location>
        <begin position="172"/>
        <end position="222"/>
    </location>
</feature>
<evidence type="ECO:0000259" key="4">
    <source>
        <dbReference type="Pfam" id="PF00881"/>
    </source>
</evidence>
<dbReference type="RefSeq" id="WP_152358208.1">
    <property type="nucleotide sequence ID" value="NZ_WBSM01000005.1"/>
</dbReference>
<dbReference type="Proteomes" id="UP000469943">
    <property type="component" value="Unassembled WGS sequence"/>
</dbReference>
<reference evidence="5 8" key="2">
    <citation type="submission" date="2019-10" db="EMBL/GenBank/DDBJ databases">
        <title>Characterization of the phylogenetic diversity of two novel species belonging to the genus Bifidobacterium: Bifidobacterium cebidarum sp. nov. and Bifidobacterium leontopitheci sp. nov.</title>
        <authorList>
            <person name="Lugli G.A."/>
            <person name="Duranti S."/>
            <person name="Milani C."/>
            <person name="Turroni F."/>
            <person name="Ventura M."/>
        </authorList>
    </citation>
    <scope>NUCLEOTIDE SEQUENCE [LARGE SCALE GENOMIC DNA]</scope>
    <source>
        <strain evidence="5 8">DSM 100688</strain>
    </source>
</reference>
<keyword evidence="1" id="KW-0285">Flavoprotein</keyword>
<proteinExistence type="predicted"/>
<dbReference type="AlphaFoldDB" id="A0A6L4X024"/>
<keyword evidence="2" id="KW-0288">FMN</keyword>
<keyword evidence="8" id="KW-1185">Reference proteome</keyword>
<sequence>MKEKIISIVPSFLLISLREFWQTIVLYKDSILQNIRFDRNYSRLKTRTKTQAEARVIFFTHQIEKGLSHADFKYGFGKKIFLELPSRLADLESYDSLYTNNSVYCNALAALHEYVNRHQAIGFDLSWYSNQFSKEQWADIISYDGEIGKSVVITSKEKESNDILSFRELCLHRHSVREFSPQQVSVEEVLPALSLSMRTPSVCNRQPTRLHIITNPSTIAKALSIQGGINGYKNPPMLILITSDLSAFMTSYEHNEGYTDGGLFGMTLLYSLESYGFATCPLNTMFTRKKDSATRKLLNIPDNEILIMYIEVGHFAQRALTCRSTRFDISRIMTVHA</sequence>
<dbReference type="Pfam" id="PF00881">
    <property type="entry name" value="Nitroreductase"/>
    <property type="match status" value="1"/>
</dbReference>
<dbReference type="SUPFAM" id="SSF55469">
    <property type="entry name" value="FMN-dependent nitroreductase-like"/>
    <property type="match status" value="1"/>
</dbReference>